<reference evidence="1" key="1">
    <citation type="submission" date="2019-02" db="EMBL/GenBank/DDBJ databases">
        <title>Genome sequencing of Clostridium botulinum clinical isolates.</title>
        <authorList>
            <person name="Brunt J."/>
            <person name="Van Vliet A.H.M."/>
            <person name="Stringer S.C."/>
            <person name="Grant K.A."/>
            <person name="Carter A.C."/>
            <person name="Peck M.W."/>
        </authorList>
    </citation>
    <scope>NUCLEOTIDE SEQUENCE</scope>
    <source>
        <strain evidence="1">H065060505</strain>
    </source>
</reference>
<name>A0A6G4D1W0_CLOBO</name>
<sequence length="77" mass="9036">MWIRSKGKDVLVHCENIEVDGMSVYGANYFLGEYATEQRAIQVLDMVEDRIMQGTRFDEIQSGKRKTRDFVFQMPEK</sequence>
<dbReference type="AlphaFoldDB" id="A0A6G4D1W0"/>
<comment type="caution">
    <text evidence="1">The sequence shown here is derived from an EMBL/GenBank/DDBJ whole genome shotgun (WGS) entry which is preliminary data.</text>
</comment>
<gene>
    <name evidence="1" type="ORF">EXN05_08945</name>
</gene>
<evidence type="ECO:0000313" key="1">
    <source>
        <dbReference type="EMBL" id="NFC47388.1"/>
    </source>
</evidence>
<dbReference type="EMBL" id="SGMF01000015">
    <property type="protein sequence ID" value="NFC47388.1"/>
    <property type="molecule type" value="Genomic_DNA"/>
</dbReference>
<organism evidence="1">
    <name type="scientific">Clostridium botulinum</name>
    <dbReference type="NCBI Taxonomy" id="1491"/>
    <lineage>
        <taxon>Bacteria</taxon>
        <taxon>Bacillati</taxon>
        <taxon>Bacillota</taxon>
        <taxon>Clostridia</taxon>
        <taxon>Eubacteriales</taxon>
        <taxon>Clostridiaceae</taxon>
        <taxon>Clostridium</taxon>
    </lineage>
</organism>
<accession>A0A6G4D1W0</accession>
<proteinExistence type="predicted"/>
<protein>
    <submittedName>
        <fullName evidence="1">Uncharacterized protein</fullName>
    </submittedName>
</protein>